<feature type="compositionally biased region" description="Basic and acidic residues" evidence="1">
    <location>
        <begin position="91"/>
        <end position="111"/>
    </location>
</feature>
<feature type="transmembrane region" description="Helical" evidence="2">
    <location>
        <begin position="6"/>
        <end position="26"/>
    </location>
</feature>
<accession>A0ABV9FMJ7</accession>
<dbReference type="Proteomes" id="UP001595914">
    <property type="component" value="Unassembled WGS sequence"/>
</dbReference>
<keyword evidence="4" id="KW-1185">Reference proteome</keyword>
<dbReference type="EMBL" id="JBHSFO010000002">
    <property type="protein sequence ID" value="MFC4603281.1"/>
    <property type="molecule type" value="Genomic_DNA"/>
</dbReference>
<feature type="region of interest" description="Disordered" evidence="1">
    <location>
        <begin position="32"/>
        <end position="133"/>
    </location>
</feature>
<evidence type="ECO:0000313" key="3">
    <source>
        <dbReference type="EMBL" id="MFC4603281.1"/>
    </source>
</evidence>
<keyword evidence="2" id="KW-0812">Transmembrane</keyword>
<sequence>MATSTTIWIVVAAVAVIAILAALAWVARNKRNEHRHVEAEEIRTQAGEESLRVGQREALADETAAKARAAQAEAEAKAAEAEGLEQRAAAHRIEATDSRDELNQQLDRADTIDPASTTPEAPRPGGHREPPDS</sequence>
<keyword evidence="2" id="KW-0472">Membrane</keyword>
<gene>
    <name evidence="3" type="ORF">ACFO6S_06250</name>
</gene>
<reference evidence="4" key="1">
    <citation type="journal article" date="2019" name="Int. J. Syst. Evol. Microbiol.">
        <title>The Global Catalogue of Microorganisms (GCM) 10K type strain sequencing project: providing services to taxonomists for standard genome sequencing and annotation.</title>
        <authorList>
            <consortium name="The Broad Institute Genomics Platform"/>
            <consortium name="The Broad Institute Genome Sequencing Center for Infectious Disease"/>
            <person name="Wu L."/>
            <person name="Ma J."/>
        </authorList>
    </citation>
    <scope>NUCLEOTIDE SEQUENCE [LARGE SCALE GENOMIC DNA]</scope>
    <source>
        <strain evidence="4">CCUG 54520</strain>
    </source>
</reference>
<comment type="caution">
    <text evidence="3">The sequence shown here is derived from an EMBL/GenBank/DDBJ whole genome shotgun (WGS) entry which is preliminary data.</text>
</comment>
<proteinExistence type="predicted"/>
<dbReference type="RefSeq" id="WP_378415092.1">
    <property type="nucleotide sequence ID" value="NZ_JBHSFO010000002.1"/>
</dbReference>
<organism evidence="3 4">
    <name type="scientific">Rhodococcus kronopolitis</name>
    <dbReference type="NCBI Taxonomy" id="1460226"/>
    <lineage>
        <taxon>Bacteria</taxon>
        <taxon>Bacillati</taxon>
        <taxon>Actinomycetota</taxon>
        <taxon>Actinomycetes</taxon>
        <taxon>Mycobacteriales</taxon>
        <taxon>Nocardiaceae</taxon>
        <taxon>Rhodococcus</taxon>
    </lineage>
</organism>
<evidence type="ECO:0000313" key="4">
    <source>
        <dbReference type="Proteomes" id="UP001595914"/>
    </source>
</evidence>
<evidence type="ECO:0000256" key="1">
    <source>
        <dbReference type="SAM" id="MobiDB-lite"/>
    </source>
</evidence>
<feature type="compositionally biased region" description="Basic and acidic residues" evidence="1">
    <location>
        <begin position="49"/>
        <end position="65"/>
    </location>
</feature>
<keyword evidence="2" id="KW-1133">Transmembrane helix</keyword>
<evidence type="ECO:0000256" key="2">
    <source>
        <dbReference type="SAM" id="Phobius"/>
    </source>
</evidence>
<name>A0ABV9FMJ7_9NOCA</name>
<protein>
    <submittedName>
        <fullName evidence="3">Uncharacterized protein</fullName>
    </submittedName>
</protein>